<proteinExistence type="predicted"/>
<name>A0A8J2K0I4_9HEXA</name>
<keyword evidence="1" id="KW-0732">Signal</keyword>
<accession>A0A8J2K0I4</accession>
<dbReference type="EMBL" id="CAJVCH010194743">
    <property type="protein sequence ID" value="CAG7730455.1"/>
    <property type="molecule type" value="Genomic_DNA"/>
</dbReference>
<feature type="chain" id="PRO_5035314547" evidence="1">
    <location>
        <begin position="23"/>
        <end position="87"/>
    </location>
</feature>
<dbReference type="AlphaFoldDB" id="A0A8J2K0I4"/>
<dbReference type="Proteomes" id="UP000708208">
    <property type="component" value="Unassembled WGS sequence"/>
</dbReference>
<reference evidence="2" key="1">
    <citation type="submission" date="2021-06" db="EMBL/GenBank/DDBJ databases">
        <authorList>
            <person name="Hodson N. C."/>
            <person name="Mongue J. A."/>
            <person name="Jaron S. K."/>
        </authorList>
    </citation>
    <scope>NUCLEOTIDE SEQUENCE</scope>
</reference>
<protein>
    <submittedName>
        <fullName evidence="2">Uncharacterized protein</fullName>
    </submittedName>
</protein>
<evidence type="ECO:0000313" key="3">
    <source>
        <dbReference type="Proteomes" id="UP000708208"/>
    </source>
</evidence>
<organism evidence="2 3">
    <name type="scientific">Allacma fusca</name>
    <dbReference type="NCBI Taxonomy" id="39272"/>
    <lineage>
        <taxon>Eukaryota</taxon>
        <taxon>Metazoa</taxon>
        <taxon>Ecdysozoa</taxon>
        <taxon>Arthropoda</taxon>
        <taxon>Hexapoda</taxon>
        <taxon>Collembola</taxon>
        <taxon>Symphypleona</taxon>
        <taxon>Sminthuridae</taxon>
        <taxon>Allacma</taxon>
    </lineage>
</organism>
<comment type="caution">
    <text evidence="2">The sequence shown here is derived from an EMBL/GenBank/DDBJ whole genome shotgun (WGS) entry which is preliminary data.</text>
</comment>
<keyword evidence="3" id="KW-1185">Reference proteome</keyword>
<gene>
    <name evidence="2" type="ORF">AFUS01_LOCUS19099</name>
</gene>
<sequence>MSSAQALVWFIALFSSVLILSAALVSDTDYALDESNVNSLDRGKGSFSLLSSHHYPSRLSPPKILHLHPNSSKMLLRDLNPFFFGVA</sequence>
<feature type="signal peptide" evidence="1">
    <location>
        <begin position="1"/>
        <end position="22"/>
    </location>
</feature>
<evidence type="ECO:0000256" key="1">
    <source>
        <dbReference type="SAM" id="SignalP"/>
    </source>
</evidence>
<evidence type="ECO:0000313" key="2">
    <source>
        <dbReference type="EMBL" id="CAG7730455.1"/>
    </source>
</evidence>